<dbReference type="RefSeq" id="WP_035711780.1">
    <property type="nucleotide sequence ID" value="NZ_CAMIFG010000152.1"/>
</dbReference>
<dbReference type="eggNOG" id="COG5527">
    <property type="taxonomic scope" value="Bacteria"/>
</dbReference>
<feature type="region of interest" description="Disordered" evidence="2">
    <location>
        <begin position="1"/>
        <end position="21"/>
    </location>
</feature>
<dbReference type="Proteomes" id="UP000028826">
    <property type="component" value="Unassembled WGS sequence"/>
</dbReference>
<evidence type="ECO:0000313" key="5">
    <source>
        <dbReference type="Proteomes" id="UP000028826"/>
    </source>
</evidence>
<proteinExistence type="inferred from homology"/>
<gene>
    <name evidence="4" type="ORF">CN97_18565</name>
</gene>
<evidence type="ECO:0000259" key="3">
    <source>
        <dbReference type="Pfam" id="PF01051"/>
    </source>
</evidence>
<protein>
    <submittedName>
        <fullName evidence="4">Plasmid replication initiation protein</fullName>
    </submittedName>
</protein>
<comment type="similarity">
    <text evidence="1">Belongs to the initiator RepB protein family.</text>
</comment>
<dbReference type="GO" id="GO:0006270">
    <property type="term" value="P:DNA replication initiation"/>
    <property type="evidence" value="ECO:0007669"/>
    <property type="project" value="InterPro"/>
</dbReference>
<dbReference type="InterPro" id="IPR000525">
    <property type="entry name" value="Initiator_Rep_WH1"/>
</dbReference>
<dbReference type="InterPro" id="IPR036388">
    <property type="entry name" value="WH-like_DNA-bd_sf"/>
</dbReference>
<reference evidence="4 5" key="1">
    <citation type="submission" date="2014-03" db="EMBL/GenBank/DDBJ databases">
        <title>Genome of Haematobacter massiliensis CCUG 47968.</title>
        <authorList>
            <person name="Wang D."/>
            <person name="Wang G."/>
        </authorList>
    </citation>
    <scope>NUCLEOTIDE SEQUENCE [LARGE SCALE GENOMIC DNA]</scope>
    <source>
        <strain evidence="4 5">CCUG 47968</strain>
    </source>
</reference>
<evidence type="ECO:0000256" key="1">
    <source>
        <dbReference type="ARBA" id="ARBA00038283"/>
    </source>
</evidence>
<name>A0A086Y392_9RHOB</name>
<sequence length="429" mass="48259">MQRTLAPRGPDRQSGDTLPSDRLTGALRRQSVKKNVAAIHVSGKLTLLQRKLSNVLLLNAYDTLISRPKHTIDARTLSLMIGYNSNDTATLRDALRGLAETVAEWDMLDEKGRQEWGVSSLLSYAKLKGGICEYAYSPALAEKLHDPKVFALINLNIQKRFTSGHGLALYENCYRFVRTGSTGWWPLETFRRLMGVEESDYYRTFKHLNAKVIRPAVGEVNRTSNIQITPEFHRKGRAVAELRFLIRENPQLGVIDTEEGEEFTHSPVYERLLGQGISDRLARQWIGEHGEDVISEKLAAVAGRSGVRNPAGYLRVALRQPVTVAVEEPSEAARIAAARRATSQAETDAEDEARAAERLARRARFAAVEAAVSRRNPTQRDADRRLFLARLEGELEREDFRRFGWSSALNARAIFAFWEEMAPGLFDDI</sequence>
<feature type="domain" description="Initiator Rep protein WH1" evidence="3">
    <location>
        <begin position="32"/>
        <end position="173"/>
    </location>
</feature>
<dbReference type="SUPFAM" id="SSF46785">
    <property type="entry name" value="Winged helix' DNA-binding domain"/>
    <property type="match status" value="1"/>
</dbReference>
<organism evidence="4 5">
    <name type="scientific">Haematobacter massiliensis</name>
    <dbReference type="NCBI Taxonomy" id="195105"/>
    <lineage>
        <taxon>Bacteria</taxon>
        <taxon>Pseudomonadati</taxon>
        <taxon>Pseudomonadota</taxon>
        <taxon>Alphaproteobacteria</taxon>
        <taxon>Rhodobacterales</taxon>
        <taxon>Paracoccaceae</taxon>
        <taxon>Haematobacter</taxon>
    </lineage>
</organism>
<dbReference type="InterPro" id="IPR036390">
    <property type="entry name" value="WH_DNA-bd_sf"/>
</dbReference>
<dbReference type="Pfam" id="PF01051">
    <property type="entry name" value="Rep3_N"/>
    <property type="match status" value="1"/>
</dbReference>
<keyword evidence="5" id="KW-1185">Reference proteome</keyword>
<dbReference type="Gene3D" id="1.10.10.10">
    <property type="entry name" value="Winged helix-like DNA-binding domain superfamily/Winged helix DNA-binding domain"/>
    <property type="match status" value="1"/>
</dbReference>
<comment type="caution">
    <text evidence="4">The sequence shown here is derived from an EMBL/GenBank/DDBJ whole genome shotgun (WGS) entry which is preliminary data.</text>
</comment>
<evidence type="ECO:0000313" key="4">
    <source>
        <dbReference type="EMBL" id="KFI28742.1"/>
    </source>
</evidence>
<dbReference type="AlphaFoldDB" id="A0A086Y392"/>
<evidence type="ECO:0000256" key="2">
    <source>
        <dbReference type="SAM" id="MobiDB-lite"/>
    </source>
</evidence>
<dbReference type="GO" id="GO:0003887">
    <property type="term" value="F:DNA-directed DNA polymerase activity"/>
    <property type="evidence" value="ECO:0007669"/>
    <property type="project" value="InterPro"/>
</dbReference>
<dbReference type="Pfam" id="PF21205">
    <property type="entry name" value="Rep3_C"/>
    <property type="match status" value="1"/>
</dbReference>
<dbReference type="EMBL" id="JGYG01000007">
    <property type="protein sequence ID" value="KFI28742.1"/>
    <property type="molecule type" value="Genomic_DNA"/>
</dbReference>
<accession>A0A086Y392</accession>
<dbReference type="STRING" id="195105.CN97_18565"/>